<dbReference type="GO" id="GO:0000723">
    <property type="term" value="P:telomere maintenance"/>
    <property type="evidence" value="ECO:0007669"/>
    <property type="project" value="TreeGrafter"/>
</dbReference>
<dbReference type="GO" id="GO:0006310">
    <property type="term" value="P:DNA recombination"/>
    <property type="evidence" value="ECO:0007669"/>
    <property type="project" value="UniProtKB-KW"/>
</dbReference>
<evidence type="ECO:0000256" key="13">
    <source>
        <dbReference type="SAM" id="MobiDB-lite"/>
    </source>
</evidence>
<dbReference type="EMBL" id="WNWQ01000166">
    <property type="protein sequence ID" value="KAE9975912.1"/>
    <property type="molecule type" value="Genomic_DNA"/>
</dbReference>
<evidence type="ECO:0000256" key="4">
    <source>
        <dbReference type="ARBA" id="ARBA00022759"/>
    </source>
</evidence>
<feature type="compositionally biased region" description="Polar residues" evidence="13">
    <location>
        <begin position="614"/>
        <end position="627"/>
    </location>
</feature>
<evidence type="ECO:0000313" key="15">
    <source>
        <dbReference type="EMBL" id="KAE9975912.1"/>
    </source>
</evidence>
<evidence type="ECO:0000256" key="10">
    <source>
        <dbReference type="ARBA" id="ARBA00023242"/>
    </source>
</evidence>
<organism evidence="15 16">
    <name type="scientific">Venturia inaequalis</name>
    <name type="common">Apple scab fungus</name>
    <dbReference type="NCBI Taxonomy" id="5025"/>
    <lineage>
        <taxon>Eukaryota</taxon>
        <taxon>Fungi</taxon>
        <taxon>Dikarya</taxon>
        <taxon>Ascomycota</taxon>
        <taxon>Pezizomycotina</taxon>
        <taxon>Dothideomycetes</taxon>
        <taxon>Pleosporomycetidae</taxon>
        <taxon>Venturiales</taxon>
        <taxon>Venturiaceae</taxon>
        <taxon>Venturia</taxon>
    </lineage>
</organism>
<keyword evidence="6" id="KW-0378">Hydrolase</keyword>
<dbReference type="GO" id="GO:0006303">
    <property type="term" value="P:double-strand break repair via nonhomologous end joining"/>
    <property type="evidence" value="ECO:0007669"/>
    <property type="project" value="TreeGrafter"/>
</dbReference>
<evidence type="ECO:0000256" key="9">
    <source>
        <dbReference type="ARBA" id="ARBA00023204"/>
    </source>
</evidence>
<dbReference type="GO" id="GO:0004519">
    <property type="term" value="F:endonuclease activity"/>
    <property type="evidence" value="ECO:0007669"/>
    <property type="project" value="UniProtKB-KW"/>
</dbReference>
<dbReference type="Pfam" id="PF23023">
    <property type="entry name" value="Anti-Pycsar_Apyc1"/>
    <property type="match status" value="1"/>
</dbReference>
<evidence type="ECO:0000259" key="14">
    <source>
        <dbReference type="Pfam" id="PF07522"/>
    </source>
</evidence>
<dbReference type="GO" id="GO:0005634">
    <property type="term" value="C:nucleus"/>
    <property type="evidence" value="ECO:0007669"/>
    <property type="project" value="UniProtKB-SubCell"/>
</dbReference>
<keyword evidence="3" id="KW-0540">Nuclease</keyword>
<dbReference type="GO" id="GO:0035312">
    <property type="term" value="F:5'-3' DNA exonuclease activity"/>
    <property type="evidence" value="ECO:0007669"/>
    <property type="project" value="TreeGrafter"/>
</dbReference>
<evidence type="ECO:0000256" key="3">
    <source>
        <dbReference type="ARBA" id="ARBA00022722"/>
    </source>
</evidence>
<feature type="region of interest" description="Disordered" evidence="13">
    <location>
        <begin position="496"/>
        <end position="516"/>
    </location>
</feature>
<gene>
    <name evidence="15" type="ORF">BLS_002356</name>
</gene>
<dbReference type="GO" id="GO:0036297">
    <property type="term" value="P:interstrand cross-link repair"/>
    <property type="evidence" value="ECO:0007669"/>
    <property type="project" value="TreeGrafter"/>
</dbReference>
<evidence type="ECO:0000256" key="7">
    <source>
        <dbReference type="ARBA" id="ARBA00022839"/>
    </source>
</evidence>
<dbReference type="InterPro" id="IPR011084">
    <property type="entry name" value="DRMBL"/>
</dbReference>
<keyword evidence="4" id="KW-0255">Endonuclease</keyword>
<accession>A0A8H3Z027</accession>
<evidence type="ECO:0000256" key="5">
    <source>
        <dbReference type="ARBA" id="ARBA00022763"/>
    </source>
</evidence>
<evidence type="ECO:0000256" key="11">
    <source>
        <dbReference type="ARBA" id="ARBA00039759"/>
    </source>
</evidence>
<dbReference type="PANTHER" id="PTHR23240">
    <property type="entry name" value="DNA CROSS-LINK REPAIR PROTEIN PSO2/SNM1-RELATED"/>
    <property type="match status" value="1"/>
</dbReference>
<dbReference type="Pfam" id="PF07522">
    <property type="entry name" value="DRMBL"/>
    <property type="match status" value="1"/>
</dbReference>
<name>A0A8H3Z027_VENIN</name>
<feature type="compositionally biased region" description="Low complexity" evidence="13">
    <location>
        <begin position="554"/>
        <end position="571"/>
    </location>
</feature>
<dbReference type="SUPFAM" id="SSF56281">
    <property type="entry name" value="Metallo-hydrolase/oxidoreductase"/>
    <property type="match status" value="1"/>
</dbReference>
<dbReference type="Gene3D" id="3.60.15.10">
    <property type="entry name" value="Ribonuclease Z/Hydroxyacylglutathione hydrolase-like"/>
    <property type="match status" value="1"/>
</dbReference>
<evidence type="ECO:0000256" key="12">
    <source>
        <dbReference type="ARBA" id="ARBA00042677"/>
    </source>
</evidence>
<comment type="caution">
    <text evidence="15">The sequence shown here is derived from an EMBL/GenBank/DDBJ whole genome shotgun (WGS) entry which is preliminary data.</text>
</comment>
<evidence type="ECO:0000313" key="16">
    <source>
        <dbReference type="Proteomes" id="UP000433883"/>
    </source>
</evidence>
<comment type="similarity">
    <text evidence="2">Belongs to the DNA repair metallo-beta-lactamase (DRMBL) family.</text>
</comment>
<feature type="region of interest" description="Disordered" evidence="13">
    <location>
        <begin position="548"/>
        <end position="654"/>
    </location>
</feature>
<feature type="compositionally biased region" description="Low complexity" evidence="13">
    <location>
        <begin position="496"/>
        <end position="505"/>
    </location>
</feature>
<dbReference type="Proteomes" id="UP000433883">
    <property type="component" value="Unassembled WGS sequence"/>
</dbReference>
<dbReference type="PANTHER" id="PTHR23240:SF8">
    <property type="entry name" value="PROTEIN ARTEMIS"/>
    <property type="match status" value="1"/>
</dbReference>
<reference evidence="15 16" key="1">
    <citation type="submission" date="2019-11" db="EMBL/GenBank/DDBJ databases">
        <title>Venturia inaequalis Genome Resource.</title>
        <authorList>
            <person name="Lichtner F.J."/>
        </authorList>
    </citation>
    <scope>NUCLEOTIDE SEQUENCE [LARGE SCALE GENOMIC DNA]</scope>
    <source>
        <strain evidence="15">Bline_iso_100314</strain>
    </source>
</reference>
<protein>
    <recommendedName>
        <fullName evidence="11">Protein artemis</fullName>
    </recommendedName>
    <alternativeName>
        <fullName evidence="12">DNA cross-link repair 1C protein</fullName>
    </alternativeName>
</protein>
<keyword evidence="5" id="KW-0227">DNA damage</keyword>
<sequence>MSTFKGVAREFPHIRIDYFRSVSGQPSPLAGFLSHVHSDHLAGLEAKNGYFVYCSPATKEILIRLEKLRHRMDLAEGILESRKQTYKHLEPRLRTIPYETPTLIELSAGETIRVTLFDANHCAGSSMFLIEGDGKAILYTGDIRSEVWWVNSLVQNPVLLPYSLGAKRLDTIYLDTTFASKRDPHREFPSKAEGLKELIEKVSRYPGDTTFYIESWTFGYENVWIAISALLSTPIHLDRYRWEIYKSLARTRGTPECREAAQLVGFQLGNTRGGGCLTSSTKTRIHSCERGSGCAVIDNNPNVVRIVPIITRMSNGDEMHEMGIGGGKGDLDHVNELDISDSSTLGALMHHCATRINNREDLLRVNAFLLKACQRSQRLELEEEKMSPDELVDMLVRVSASAAENSQQEASVHVGTADHSPLPRTITFPYSRHSSYSELCALVKAFQPRDVYACTVDEQTWAPDVSMEALFGHLCSDTIFAHDLEMMDLCSRNQRRASSASQSQRYLDTQRTDSQETQEQFTQLTAIHRPTNFEQEVAVVIPQATIPQSSPYFTAPSTTPRRKTAPPATKTSTIPSSPPLRTHKPLQVPSPRTVINLISPPAKRRKTTEHHSRTPGTSEPSRTSGTPNQPPNPSPDALEISRLEPGEIPGKRPRSIKTWAYHAARGNNPDVDSWHEFGGLSCVKEVEVEEEL</sequence>
<dbReference type="AlphaFoldDB" id="A0A8H3Z027"/>
<comment type="subcellular location">
    <subcellularLocation>
        <location evidence="1">Nucleus</location>
    </subcellularLocation>
</comment>
<keyword evidence="8" id="KW-0233">DNA recombination</keyword>
<evidence type="ECO:0000256" key="6">
    <source>
        <dbReference type="ARBA" id="ARBA00022801"/>
    </source>
</evidence>
<evidence type="ECO:0000256" key="8">
    <source>
        <dbReference type="ARBA" id="ARBA00023172"/>
    </source>
</evidence>
<feature type="domain" description="DNA repair metallo-beta-lactamase" evidence="14">
    <location>
        <begin position="425"/>
        <end position="455"/>
    </location>
</feature>
<keyword evidence="9" id="KW-0234">DNA repair</keyword>
<evidence type="ECO:0000256" key="2">
    <source>
        <dbReference type="ARBA" id="ARBA00010304"/>
    </source>
</evidence>
<proteinExistence type="inferred from homology"/>
<dbReference type="InterPro" id="IPR036866">
    <property type="entry name" value="RibonucZ/Hydroxyglut_hydro"/>
</dbReference>
<evidence type="ECO:0000256" key="1">
    <source>
        <dbReference type="ARBA" id="ARBA00004123"/>
    </source>
</evidence>
<keyword evidence="7" id="KW-0269">Exonuclease</keyword>
<keyword evidence="10" id="KW-0539">Nucleus</keyword>
<dbReference type="GO" id="GO:0003684">
    <property type="term" value="F:damaged DNA binding"/>
    <property type="evidence" value="ECO:0007669"/>
    <property type="project" value="TreeGrafter"/>
</dbReference>